<evidence type="ECO:0000256" key="1">
    <source>
        <dbReference type="ARBA" id="ARBA00004448"/>
    </source>
</evidence>
<dbReference type="Pfam" id="PF03650">
    <property type="entry name" value="MPC"/>
    <property type="match status" value="1"/>
</dbReference>
<reference evidence="11" key="1">
    <citation type="journal article" date="2014" name="Genome Announc.">
        <title>Genome sequence and annotation of Acremonium chrysogenum, producer of the beta-lactam antibiotic cephalosporin C.</title>
        <authorList>
            <person name="Terfehr D."/>
            <person name="Dahlmann T.A."/>
            <person name="Specht T."/>
            <person name="Zadra I."/>
            <person name="Kuernsteiner H."/>
            <person name="Kueck U."/>
        </authorList>
    </citation>
    <scope>NUCLEOTIDE SEQUENCE [LARGE SCALE GENOMIC DNA]</scope>
    <source>
        <strain evidence="11">ATCC 11550 / CBS 779.69 / DSM 880 / IAM 14645 / JCM 23072 / IMI 49137</strain>
    </source>
</reference>
<evidence type="ECO:0000256" key="6">
    <source>
        <dbReference type="ARBA" id="ARBA00022989"/>
    </source>
</evidence>
<accession>A0A086TCD4</accession>
<feature type="transmembrane region" description="Helical" evidence="9">
    <location>
        <begin position="125"/>
        <end position="145"/>
    </location>
</feature>
<dbReference type="HOGENOM" id="CLU_099502_0_1_1"/>
<sequence length="183" mass="20691">MASTTSSIFRASRPLFRQSTFGGAAPRFAYRQNFYQQGSRRWQSTTANEQQGWFKRMWESEIGFKTEEKGAFEADLYSTQWALVIAGISDFARPAEKLSFTQNFALTCTGLIWTRWCMIIKPKNYLLAAVNFFLALVGIVQVTRIGMYESSKKKSAAAVVEDAKDDVKENVKDVKDAVKAVKP</sequence>
<evidence type="ECO:0000256" key="4">
    <source>
        <dbReference type="ARBA" id="ARBA00022692"/>
    </source>
</evidence>
<dbReference type="OrthoDB" id="869189at2759"/>
<comment type="caution">
    <text evidence="10">The sequence shown here is derived from an EMBL/GenBank/DDBJ whole genome shotgun (WGS) entry which is preliminary data.</text>
</comment>
<comment type="subcellular location">
    <subcellularLocation>
        <location evidence="1 9">Mitochondrion inner membrane</location>
        <topology evidence="1 9">Multi-pass membrane protein</topology>
    </subcellularLocation>
</comment>
<dbReference type="EMBL" id="JPKY01000013">
    <property type="protein sequence ID" value="KFH47016.1"/>
    <property type="molecule type" value="Genomic_DNA"/>
</dbReference>
<comment type="caution">
    <text evidence="9">Lacks conserved residue(s) required for the propagation of feature annotation.</text>
</comment>
<organism evidence="10 11">
    <name type="scientific">Hapsidospora chrysogenum (strain ATCC 11550 / CBS 779.69 / DSM 880 / IAM 14645 / JCM 23072 / IMI 49137)</name>
    <name type="common">Acremonium chrysogenum</name>
    <dbReference type="NCBI Taxonomy" id="857340"/>
    <lineage>
        <taxon>Eukaryota</taxon>
        <taxon>Fungi</taxon>
        <taxon>Dikarya</taxon>
        <taxon>Ascomycota</taxon>
        <taxon>Pezizomycotina</taxon>
        <taxon>Sordariomycetes</taxon>
        <taxon>Hypocreomycetidae</taxon>
        <taxon>Hypocreales</taxon>
        <taxon>Bionectriaceae</taxon>
        <taxon>Hapsidospora</taxon>
    </lineage>
</organism>
<keyword evidence="10" id="KW-0670">Pyruvate</keyword>
<evidence type="ECO:0000256" key="5">
    <source>
        <dbReference type="ARBA" id="ARBA00022792"/>
    </source>
</evidence>
<keyword evidence="7 9" id="KW-0496">Mitochondrion</keyword>
<gene>
    <name evidence="10" type="ORF">ACRE_021410</name>
</gene>
<dbReference type="GO" id="GO:0006850">
    <property type="term" value="P:pyruvate import into mitochondria"/>
    <property type="evidence" value="ECO:0007669"/>
    <property type="project" value="InterPro"/>
</dbReference>
<dbReference type="AlphaFoldDB" id="A0A086TCD4"/>
<keyword evidence="5 9" id="KW-0999">Mitochondrion inner membrane</keyword>
<evidence type="ECO:0000256" key="7">
    <source>
        <dbReference type="ARBA" id="ARBA00023128"/>
    </source>
</evidence>
<evidence type="ECO:0000256" key="3">
    <source>
        <dbReference type="ARBA" id="ARBA00022448"/>
    </source>
</evidence>
<keyword evidence="6 9" id="KW-1133">Transmembrane helix</keyword>
<evidence type="ECO:0000313" key="11">
    <source>
        <dbReference type="Proteomes" id="UP000029964"/>
    </source>
</evidence>
<comment type="similarity">
    <text evidence="2 9">Belongs to the mitochondrial pyruvate carrier (MPC) (TC 2.A.105) family.</text>
</comment>
<dbReference type="InterPro" id="IPR005336">
    <property type="entry name" value="MPC"/>
</dbReference>
<evidence type="ECO:0000256" key="8">
    <source>
        <dbReference type="ARBA" id="ARBA00023136"/>
    </source>
</evidence>
<evidence type="ECO:0000256" key="9">
    <source>
        <dbReference type="RuleBase" id="RU363100"/>
    </source>
</evidence>
<keyword evidence="8 9" id="KW-0472">Membrane</keyword>
<keyword evidence="3 9" id="KW-0813">Transport</keyword>
<proteinExistence type="inferred from homology"/>
<dbReference type="GO" id="GO:0005743">
    <property type="term" value="C:mitochondrial inner membrane"/>
    <property type="evidence" value="ECO:0007669"/>
    <property type="project" value="UniProtKB-SubCell"/>
</dbReference>
<evidence type="ECO:0000256" key="2">
    <source>
        <dbReference type="ARBA" id="ARBA00006416"/>
    </source>
</evidence>
<keyword evidence="11" id="KW-1185">Reference proteome</keyword>
<evidence type="ECO:0000313" key="10">
    <source>
        <dbReference type="EMBL" id="KFH47016.1"/>
    </source>
</evidence>
<protein>
    <recommendedName>
        <fullName evidence="9">Mitochondrial pyruvate carrier</fullName>
    </recommendedName>
</protein>
<dbReference type="Proteomes" id="UP000029964">
    <property type="component" value="Unassembled WGS sequence"/>
</dbReference>
<comment type="function">
    <text evidence="9">Mediates the uptake of pyruvate into mitochondria.</text>
</comment>
<name>A0A086TCD4_HAPC1</name>
<keyword evidence="4 9" id="KW-0812">Transmembrane</keyword>
<dbReference type="STRING" id="857340.A0A086TCD4"/>